<dbReference type="AlphaFoldDB" id="A0A2H0V971"/>
<dbReference type="EMBL" id="PFAL01000015">
    <property type="protein sequence ID" value="PIR95625.1"/>
    <property type="molecule type" value="Genomic_DNA"/>
</dbReference>
<protein>
    <submittedName>
        <fullName evidence="1">Uncharacterized protein</fullName>
    </submittedName>
</protein>
<proteinExistence type="predicted"/>
<organism evidence="1 2">
    <name type="scientific">Candidatus Falkowbacteria bacterium CG10_big_fil_rev_8_21_14_0_10_37_18</name>
    <dbReference type="NCBI Taxonomy" id="1974562"/>
    <lineage>
        <taxon>Bacteria</taxon>
        <taxon>Candidatus Falkowiibacteriota</taxon>
    </lineage>
</organism>
<name>A0A2H0V971_9BACT</name>
<comment type="caution">
    <text evidence="1">The sequence shown here is derived from an EMBL/GenBank/DDBJ whole genome shotgun (WGS) entry which is preliminary data.</text>
</comment>
<reference evidence="2" key="1">
    <citation type="submission" date="2017-09" db="EMBL/GenBank/DDBJ databases">
        <title>Depth-based differentiation of microbial function through sediment-hosted aquifers and enrichment of novel symbionts in the deep terrestrial subsurface.</title>
        <authorList>
            <person name="Probst A.J."/>
            <person name="Ladd B."/>
            <person name="Jarett J.K."/>
            <person name="Geller-Mcgrath D.E."/>
            <person name="Sieber C.M.K."/>
            <person name="Emerson J.B."/>
            <person name="Anantharaman K."/>
            <person name="Thomas B.C."/>
            <person name="Malmstrom R."/>
            <person name="Stieglmeier M."/>
            <person name="Klingl A."/>
            <person name="Woyke T."/>
            <person name="Ryan C.M."/>
            <person name="Banfield J.F."/>
        </authorList>
    </citation>
    <scope>NUCLEOTIDE SEQUENCE [LARGE SCALE GENOMIC DNA]</scope>
</reference>
<evidence type="ECO:0000313" key="2">
    <source>
        <dbReference type="Proteomes" id="UP000229972"/>
    </source>
</evidence>
<accession>A0A2H0V971</accession>
<sequence length="275" mass="31592">MVKEKVYFWPQWFAASLLSKDRQKIKLSQLKSLGQANLYLWRALNIYDDFLDGTGQAKLLPGANSYYRKYLEIYYRLNLPPKFYQLFNKINDELDNANRQEVSRPKLKIQNNNIILPSRLSSFKNLTDLSKKSLALGLGPIAIMFLNNPKVEMKNIRSVLSFFRKALATKQLSDDTRDWLEDLKNGAITAANIHILKAAKHRKISLNIKKEPEIIYLLFVESTVRLSSQLEYLCQKTRQAGEKAGLANNSLLLNKIIKPIETGVRETAAFRALLN</sequence>
<evidence type="ECO:0000313" key="1">
    <source>
        <dbReference type="EMBL" id="PIR95625.1"/>
    </source>
</evidence>
<dbReference type="Proteomes" id="UP000229972">
    <property type="component" value="Unassembled WGS sequence"/>
</dbReference>
<gene>
    <name evidence="1" type="ORF">COT93_01695</name>
</gene>